<dbReference type="Proteomes" id="UP000625711">
    <property type="component" value="Unassembled WGS sequence"/>
</dbReference>
<sequence>MLIGRPKHVGGDKARGTHSNVKNLHSAYKRHPQFIIRGGGDDDTPPHVNNNASSFHRAGLATCERSASEGWSEGTADDGSLYHFHKDDFSWLFVDARPA</sequence>
<accession>A0A834MLN3</accession>
<keyword evidence="3" id="KW-1185">Reference proteome</keyword>
<feature type="region of interest" description="Disordered" evidence="1">
    <location>
        <begin position="1"/>
        <end position="20"/>
    </location>
</feature>
<dbReference type="AlphaFoldDB" id="A0A834MLN3"/>
<organism evidence="2 3">
    <name type="scientific">Rhynchophorus ferrugineus</name>
    <name type="common">Red palm weevil</name>
    <name type="synonym">Curculio ferrugineus</name>
    <dbReference type="NCBI Taxonomy" id="354439"/>
    <lineage>
        <taxon>Eukaryota</taxon>
        <taxon>Metazoa</taxon>
        <taxon>Ecdysozoa</taxon>
        <taxon>Arthropoda</taxon>
        <taxon>Hexapoda</taxon>
        <taxon>Insecta</taxon>
        <taxon>Pterygota</taxon>
        <taxon>Neoptera</taxon>
        <taxon>Endopterygota</taxon>
        <taxon>Coleoptera</taxon>
        <taxon>Polyphaga</taxon>
        <taxon>Cucujiformia</taxon>
        <taxon>Curculionidae</taxon>
        <taxon>Dryophthorinae</taxon>
        <taxon>Rhynchophorus</taxon>
    </lineage>
</organism>
<gene>
    <name evidence="2" type="ORF">GWI33_001786</name>
</gene>
<evidence type="ECO:0000313" key="3">
    <source>
        <dbReference type="Proteomes" id="UP000625711"/>
    </source>
</evidence>
<name>A0A834MLN3_RHYFE</name>
<comment type="caution">
    <text evidence="2">The sequence shown here is derived from an EMBL/GenBank/DDBJ whole genome shotgun (WGS) entry which is preliminary data.</text>
</comment>
<dbReference type="EMBL" id="JAACXV010000150">
    <property type="protein sequence ID" value="KAF7282929.1"/>
    <property type="molecule type" value="Genomic_DNA"/>
</dbReference>
<reference evidence="2" key="1">
    <citation type="submission" date="2020-08" db="EMBL/GenBank/DDBJ databases">
        <title>Genome sequencing and assembly of the red palm weevil Rhynchophorus ferrugineus.</title>
        <authorList>
            <person name="Dias G.B."/>
            <person name="Bergman C.M."/>
            <person name="Manee M."/>
        </authorList>
    </citation>
    <scope>NUCLEOTIDE SEQUENCE</scope>
    <source>
        <strain evidence="2">AA-2017</strain>
        <tissue evidence="2">Whole larva</tissue>
    </source>
</reference>
<proteinExistence type="predicted"/>
<protein>
    <submittedName>
        <fullName evidence="2">Uncharacterized protein</fullName>
    </submittedName>
</protein>
<evidence type="ECO:0000313" key="2">
    <source>
        <dbReference type="EMBL" id="KAF7282929.1"/>
    </source>
</evidence>
<evidence type="ECO:0000256" key="1">
    <source>
        <dbReference type="SAM" id="MobiDB-lite"/>
    </source>
</evidence>